<sequence>MEIISLKSSFATKLNHRGLSPMHLAVEKGQQKMALRLLGVDRDLVRVRGKNNISCDDRNALLVILALLLTASYQATLSPPGGLWQGDSSSNSTVEFDFFELGRPGSSIMYPFS</sequence>
<name>A0ABR2C650_9ROSI</name>
<organism evidence="1 2">
    <name type="scientific">Hibiscus sabdariffa</name>
    <name type="common">roselle</name>
    <dbReference type="NCBI Taxonomy" id="183260"/>
    <lineage>
        <taxon>Eukaryota</taxon>
        <taxon>Viridiplantae</taxon>
        <taxon>Streptophyta</taxon>
        <taxon>Embryophyta</taxon>
        <taxon>Tracheophyta</taxon>
        <taxon>Spermatophyta</taxon>
        <taxon>Magnoliopsida</taxon>
        <taxon>eudicotyledons</taxon>
        <taxon>Gunneridae</taxon>
        <taxon>Pentapetalae</taxon>
        <taxon>rosids</taxon>
        <taxon>malvids</taxon>
        <taxon>Malvales</taxon>
        <taxon>Malvaceae</taxon>
        <taxon>Malvoideae</taxon>
        <taxon>Hibiscus</taxon>
    </lineage>
</organism>
<accession>A0ABR2C650</accession>
<evidence type="ECO:0008006" key="3">
    <source>
        <dbReference type="Google" id="ProtNLM"/>
    </source>
</evidence>
<dbReference type="EMBL" id="JBBPBM010000065">
    <property type="protein sequence ID" value="KAK8514885.1"/>
    <property type="molecule type" value="Genomic_DNA"/>
</dbReference>
<reference evidence="1 2" key="1">
    <citation type="journal article" date="2024" name="G3 (Bethesda)">
        <title>Genome assembly of Hibiscus sabdariffa L. provides insights into metabolisms of medicinal natural products.</title>
        <authorList>
            <person name="Kim T."/>
        </authorList>
    </citation>
    <scope>NUCLEOTIDE SEQUENCE [LARGE SCALE GENOMIC DNA]</scope>
    <source>
        <strain evidence="1">TK-2024</strain>
        <tissue evidence="1">Old leaves</tissue>
    </source>
</reference>
<protein>
    <recommendedName>
        <fullName evidence="3">PGG domain-containing protein</fullName>
    </recommendedName>
</protein>
<comment type="caution">
    <text evidence="1">The sequence shown here is derived from an EMBL/GenBank/DDBJ whole genome shotgun (WGS) entry which is preliminary data.</text>
</comment>
<evidence type="ECO:0000313" key="2">
    <source>
        <dbReference type="Proteomes" id="UP001472677"/>
    </source>
</evidence>
<evidence type="ECO:0000313" key="1">
    <source>
        <dbReference type="EMBL" id="KAK8514885.1"/>
    </source>
</evidence>
<dbReference type="PANTHER" id="PTHR24128">
    <property type="entry name" value="HOMEOBOX PROTEIN WARIAI"/>
    <property type="match status" value="1"/>
</dbReference>
<proteinExistence type="predicted"/>
<dbReference type="PANTHER" id="PTHR24128:SF46">
    <property type="entry name" value="ALPHA-LATROTOXIN-LHE1A-LIKE ISOFORM X1"/>
    <property type="match status" value="1"/>
</dbReference>
<dbReference type="Proteomes" id="UP001472677">
    <property type="component" value="Unassembled WGS sequence"/>
</dbReference>
<keyword evidence="2" id="KW-1185">Reference proteome</keyword>
<gene>
    <name evidence="1" type="ORF">V6N12_001052</name>
</gene>